<reference evidence="1" key="1">
    <citation type="submission" date="2021-12" db="EMBL/GenBank/DDBJ databases">
        <authorList>
            <person name="Zaccaron A."/>
            <person name="Stergiopoulos I."/>
        </authorList>
    </citation>
    <scope>NUCLEOTIDE SEQUENCE</scope>
    <source>
        <strain evidence="1">Race5_Kim</strain>
    </source>
</reference>
<proteinExistence type="predicted"/>
<dbReference type="EMBL" id="CP090166">
    <property type="protein sequence ID" value="UJO16973.1"/>
    <property type="molecule type" value="Genomic_DNA"/>
</dbReference>
<dbReference type="RefSeq" id="XP_047761339.1">
    <property type="nucleotide sequence ID" value="XM_047903964.1"/>
</dbReference>
<sequence length="350" mass="40054">MTAHWLDKKAADFADDHFQGQNTENFSGILMHIIIFDTRRILMLHPKTPDERAEIEQDVSDIPRTASLTVHSIELAKGSTNGNLTMRDYVLEALGSAIQTDLLRNVQISEYCCDRYLHEVRVAEELELETLHLAVQVTIQPPTDDGRLNHNIRRRTSLTFDPLQIDQYNDAFWLPLPRGPKASQHKKAILAANNGSISTDLLTKTILRHHHDTSRNLFKKRFPTVPKMAARLRIMFTACFDIENLRRGHEMGYILAWRHAPFGQLVVFIVNADVVEREVEQVDHGEVRYDVLFSGMRPGEGFLEGAGLDVEALGMMVGGTRKDEDDYCGGRVLFEWMTEDEGTRFHYRRL</sequence>
<dbReference type="GeneID" id="71984694"/>
<dbReference type="Proteomes" id="UP000756132">
    <property type="component" value="Chromosome 4"/>
</dbReference>
<protein>
    <submittedName>
        <fullName evidence="1">Uncharacterized protein</fullName>
    </submittedName>
</protein>
<name>A0A9Q8LHZ9_PASFU</name>
<reference evidence="1" key="2">
    <citation type="journal article" date="2022" name="Microb. Genom.">
        <title>A chromosome-scale genome assembly of the tomato pathogen Cladosporium fulvum reveals a compartmentalized genome architecture and the presence of a dispensable chromosome.</title>
        <authorList>
            <person name="Zaccaron A.Z."/>
            <person name="Chen L.H."/>
            <person name="Samaras A."/>
            <person name="Stergiopoulos I."/>
        </authorList>
    </citation>
    <scope>NUCLEOTIDE SEQUENCE</scope>
    <source>
        <strain evidence="1">Race5_Kim</strain>
    </source>
</reference>
<accession>A0A9Q8LHZ9</accession>
<dbReference type="AlphaFoldDB" id="A0A9Q8LHZ9"/>
<keyword evidence="2" id="KW-1185">Reference proteome</keyword>
<organism evidence="1 2">
    <name type="scientific">Passalora fulva</name>
    <name type="common">Tomato leaf mold</name>
    <name type="synonym">Cladosporium fulvum</name>
    <dbReference type="NCBI Taxonomy" id="5499"/>
    <lineage>
        <taxon>Eukaryota</taxon>
        <taxon>Fungi</taxon>
        <taxon>Dikarya</taxon>
        <taxon>Ascomycota</taxon>
        <taxon>Pezizomycotina</taxon>
        <taxon>Dothideomycetes</taxon>
        <taxon>Dothideomycetidae</taxon>
        <taxon>Mycosphaerellales</taxon>
        <taxon>Mycosphaerellaceae</taxon>
        <taxon>Fulvia</taxon>
    </lineage>
</organism>
<dbReference type="KEGG" id="ffu:CLAFUR5_04816"/>
<evidence type="ECO:0000313" key="2">
    <source>
        <dbReference type="Proteomes" id="UP000756132"/>
    </source>
</evidence>
<gene>
    <name evidence="1" type="ORF">CLAFUR5_04816</name>
</gene>
<evidence type="ECO:0000313" key="1">
    <source>
        <dbReference type="EMBL" id="UJO16973.1"/>
    </source>
</evidence>